<gene>
    <name evidence="2" type="ORF">SAMN05216347_102266</name>
</gene>
<proteinExistence type="predicted"/>
<keyword evidence="1" id="KW-0812">Transmembrane</keyword>
<feature type="transmembrane region" description="Helical" evidence="1">
    <location>
        <begin position="21"/>
        <end position="46"/>
    </location>
</feature>
<name>A0A1H0MAM2_STREI</name>
<dbReference type="Proteomes" id="UP000183816">
    <property type="component" value="Unassembled WGS sequence"/>
</dbReference>
<feature type="transmembrane region" description="Helical" evidence="1">
    <location>
        <begin position="116"/>
        <end position="135"/>
    </location>
</feature>
<evidence type="ECO:0000256" key="1">
    <source>
        <dbReference type="SAM" id="Phobius"/>
    </source>
</evidence>
<feature type="transmembrane region" description="Helical" evidence="1">
    <location>
        <begin position="58"/>
        <end position="79"/>
    </location>
</feature>
<sequence>MGLIERLRILLKYQEGNIKKGASQLGNCSLLFILYPLVFLIFYGTMQDSELPTLLSEIIFYIGILVWMAALLLAILSYFKKNQVLVGISTYLMSVYGCFTLPVSSTTAWGNGHLNFIILQEVSIILWPLISYLIFVYCMVNRNGEIIHSEKWKKLLLYVVMGPGLFLSFISLLLIYFVSDYYCIYLVWGLELALSPALISGWFTILYPLRHKSNLAVASEVQSQAVDALSDTLQEKYFDTDKF</sequence>
<dbReference type="AlphaFoldDB" id="A0A1H0MAM2"/>
<evidence type="ECO:0000313" key="2">
    <source>
        <dbReference type="EMBL" id="SDO77502.1"/>
    </source>
</evidence>
<organism evidence="2 3">
    <name type="scientific">Streptococcus equinus</name>
    <name type="common">Streptococcus bovis</name>
    <dbReference type="NCBI Taxonomy" id="1335"/>
    <lineage>
        <taxon>Bacteria</taxon>
        <taxon>Bacillati</taxon>
        <taxon>Bacillota</taxon>
        <taxon>Bacilli</taxon>
        <taxon>Lactobacillales</taxon>
        <taxon>Streptococcaceae</taxon>
        <taxon>Streptococcus</taxon>
    </lineage>
</organism>
<protein>
    <submittedName>
        <fullName evidence="2">Uncharacterized protein</fullName>
    </submittedName>
</protein>
<accession>A0A1H0MAM2</accession>
<reference evidence="2 3" key="1">
    <citation type="submission" date="2016-10" db="EMBL/GenBank/DDBJ databases">
        <authorList>
            <person name="de Groot N.N."/>
        </authorList>
    </citation>
    <scope>NUCLEOTIDE SEQUENCE [LARGE SCALE GENOMIC DNA]</scope>
    <source>
        <strain evidence="2 3">Sb04</strain>
    </source>
</reference>
<feature type="transmembrane region" description="Helical" evidence="1">
    <location>
        <begin position="184"/>
        <end position="207"/>
    </location>
</feature>
<feature type="transmembrane region" description="Helical" evidence="1">
    <location>
        <begin position="91"/>
        <end position="110"/>
    </location>
</feature>
<keyword evidence="1" id="KW-1133">Transmembrane helix</keyword>
<dbReference type="RefSeq" id="WP_074482238.1">
    <property type="nucleotide sequence ID" value="NZ_FNJK01000002.1"/>
</dbReference>
<dbReference type="OrthoDB" id="2233668at2"/>
<keyword evidence="1" id="KW-0472">Membrane</keyword>
<evidence type="ECO:0000313" key="3">
    <source>
        <dbReference type="Proteomes" id="UP000183816"/>
    </source>
</evidence>
<dbReference type="EMBL" id="FNJK01000002">
    <property type="protein sequence ID" value="SDO77502.1"/>
    <property type="molecule type" value="Genomic_DNA"/>
</dbReference>
<feature type="transmembrane region" description="Helical" evidence="1">
    <location>
        <begin position="155"/>
        <end position="178"/>
    </location>
</feature>